<feature type="binding site" evidence="4">
    <location>
        <position position="56"/>
    </location>
    <ligand>
        <name>substrate</name>
    </ligand>
</feature>
<evidence type="ECO:0000256" key="1">
    <source>
        <dbReference type="ARBA" id="ARBA00010638"/>
    </source>
</evidence>
<keyword evidence="6" id="KW-0436">Ligase</keyword>
<gene>
    <name evidence="6" type="ORF">DS2_03320</name>
</gene>
<keyword evidence="7" id="KW-1185">Reference proteome</keyword>
<evidence type="ECO:0000256" key="5">
    <source>
        <dbReference type="RuleBase" id="RU361279"/>
    </source>
</evidence>
<dbReference type="AlphaFoldDB" id="W7QHZ6"/>
<dbReference type="InterPro" id="IPR024185">
    <property type="entry name" value="FTHF_cligase-like_sf"/>
</dbReference>
<sequence length="198" mass="22260">MEKTNIATLRAELRKKIRLKRGALTNEQQANAAQLLLKQIINSGVLNGVKQFAAYLANDGEVSPHALIEYAWHNSISTYLPVLHPFAKGHLAFLHYHNNSEMQLNKYKIAEPKLNCQSICPTSELELVFLPLVAFDKFANRMGMGGGFYDRTFANKRNIKLVGLAHDCQQVDELPIESWDVPLQAIITPSQTIMVSTR</sequence>
<accession>W7QHZ6</accession>
<keyword evidence="5" id="KW-0479">Metal-binding</keyword>
<evidence type="ECO:0000256" key="3">
    <source>
        <dbReference type="ARBA" id="ARBA00022840"/>
    </source>
</evidence>
<dbReference type="GO" id="GO:0005524">
    <property type="term" value="F:ATP binding"/>
    <property type="evidence" value="ECO:0007669"/>
    <property type="project" value="UniProtKB-KW"/>
</dbReference>
<dbReference type="InterPro" id="IPR002698">
    <property type="entry name" value="FTHF_cligase"/>
</dbReference>
<dbReference type="PANTHER" id="PTHR23407:SF1">
    <property type="entry name" value="5-FORMYLTETRAHYDROFOLATE CYCLO-LIGASE"/>
    <property type="match status" value="1"/>
</dbReference>
<dbReference type="NCBIfam" id="TIGR02727">
    <property type="entry name" value="MTHFS_bact"/>
    <property type="match status" value="1"/>
</dbReference>
<keyword evidence="5" id="KW-0460">Magnesium</keyword>
<feature type="binding site" evidence="4">
    <location>
        <position position="61"/>
    </location>
    <ligand>
        <name>substrate</name>
    </ligand>
</feature>
<dbReference type="RefSeq" id="WP_051479585.1">
    <property type="nucleotide sequence ID" value="NZ_ARZY01000004.1"/>
</dbReference>
<dbReference type="InterPro" id="IPR037171">
    <property type="entry name" value="NagB/RpiA_transferase-like"/>
</dbReference>
<dbReference type="STRING" id="1328313.DS2_03320"/>
<comment type="similarity">
    <text evidence="1 5">Belongs to the 5-formyltetrahydrofolate cyclo-ligase family.</text>
</comment>
<dbReference type="OrthoDB" id="9801938at2"/>
<dbReference type="Proteomes" id="UP000019276">
    <property type="component" value="Unassembled WGS sequence"/>
</dbReference>
<reference evidence="6 7" key="1">
    <citation type="journal article" date="2014" name="Genome Announc.">
        <title>Draft Genome Sequence of the Agar-Degrading Bacterium Catenovulum sp. Strain DS-2, Isolated from Intestines of Haliotis diversicolor.</title>
        <authorList>
            <person name="Shan D."/>
            <person name="Li X."/>
            <person name="Gu Z."/>
            <person name="Wei G."/>
            <person name="Gao Z."/>
            <person name="Shao Z."/>
        </authorList>
    </citation>
    <scope>NUCLEOTIDE SEQUENCE [LARGE SCALE GENOMIC DNA]</scope>
    <source>
        <strain evidence="6 7">DS-2</strain>
    </source>
</reference>
<dbReference type="SUPFAM" id="SSF100950">
    <property type="entry name" value="NagB/RpiA/CoA transferase-like"/>
    <property type="match status" value="1"/>
</dbReference>
<comment type="cofactor">
    <cofactor evidence="5">
        <name>Mg(2+)</name>
        <dbReference type="ChEBI" id="CHEBI:18420"/>
    </cofactor>
</comment>
<evidence type="ECO:0000313" key="6">
    <source>
        <dbReference type="EMBL" id="EWH11506.1"/>
    </source>
</evidence>
<dbReference type="Gene3D" id="3.40.50.10420">
    <property type="entry name" value="NagB/RpiA/CoA transferase-like"/>
    <property type="match status" value="1"/>
</dbReference>
<dbReference type="eggNOG" id="COG0212">
    <property type="taxonomic scope" value="Bacteria"/>
</dbReference>
<dbReference type="Pfam" id="PF01812">
    <property type="entry name" value="5-FTHF_cyc-lig"/>
    <property type="match status" value="1"/>
</dbReference>
<keyword evidence="2 4" id="KW-0547">Nucleotide-binding</keyword>
<protein>
    <recommendedName>
        <fullName evidence="5">5-formyltetrahydrofolate cyclo-ligase</fullName>
        <ecNumber evidence="5">6.3.3.2</ecNumber>
    </recommendedName>
</protein>
<evidence type="ECO:0000256" key="4">
    <source>
        <dbReference type="PIRSR" id="PIRSR006806-1"/>
    </source>
</evidence>
<dbReference type="EC" id="6.3.3.2" evidence="5"/>
<dbReference type="GO" id="GO:0035999">
    <property type="term" value="P:tetrahydrofolate interconversion"/>
    <property type="evidence" value="ECO:0007669"/>
    <property type="project" value="TreeGrafter"/>
</dbReference>
<evidence type="ECO:0000256" key="2">
    <source>
        <dbReference type="ARBA" id="ARBA00022741"/>
    </source>
</evidence>
<name>W7QHZ6_9ALTE</name>
<proteinExistence type="inferred from homology"/>
<feature type="binding site" evidence="4">
    <location>
        <begin position="141"/>
        <end position="149"/>
    </location>
    <ligand>
        <name>ATP</name>
        <dbReference type="ChEBI" id="CHEBI:30616"/>
    </ligand>
</feature>
<comment type="catalytic activity">
    <reaction evidence="5">
        <text>(6S)-5-formyl-5,6,7,8-tetrahydrofolate + ATP = (6R)-5,10-methenyltetrahydrofolate + ADP + phosphate</text>
        <dbReference type="Rhea" id="RHEA:10488"/>
        <dbReference type="ChEBI" id="CHEBI:30616"/>
        <dbReference type="ChEBI" id="CHEBI:43474"/>
        <dbReference type="ChEBI" id="CHEBI:57455"/>
        <dbReference type="ChEBI" id="CHEBI:57457"/>
        <dbReference type="ChEBI" id="CHEBI:456216"/>
        <dbReference type="EC" id="6.3.3.2"/>
    </reaction>
</comment>
<dbReference type="EMBL" id="ARZY01000004">
    <property type="protein sequence ID" value="EWH11506.1"/>
    <property type="molecule type" value="Genomic_DNA"/>
</dbReference>
<dbReference type="PIRSF" id="PIRSF006806">
    <property type="entry name" value="FTHF_cligase"/>
    <property type="match status" value="1"/>
</dbReference>
<dbReference type="GO" id="GO:0046872">
    <property type="term" value="F:metal ion binding"/>
    <property type="evidence" value="ECO:0007669"/>
    <property type="project" value="UniProtKB-KW"/>
</dbReference>
<dbReference type="GO" id="GO:0030272">
    <property type="term" value="F:5-formyltetrahydrofolate cyclo-ligase activity"/>
    <property type="evidence" value="ECO:0007669"/>
    <property type="project" value="UniProtKB-EC"/>
</dbReference>
<evidence type="ECO:0000313" key="7">
    <source>
        <dbReference type="Proteomes" id="UP000019276"/>
    </source>
</evidence>
<organism evidence="6 7">
    <name type="scientific">Catenovulum agarivorans DS-2</name>
    <dbReference type="NCBI Taxonomy" id="1328313"/>
    <lineage>
        <taxon>Bacteria</taxon>
        <taxon>Pseudomonadati</taxon>
        <taxon>Pseudomonadota</taxon>
        <taxon>Gammaproteobacteria</taxon>
        <taxon>Alteromonadales</taxon>
        <taxon>Alteromonadaceae</taxon>
        <taxon>Catenovulum</taxon>
    </lineage>
</organism>
<dbReference type="PANTHER" id="PTHR23407">
    <property type="entry name" value="ATPASE INHIBITOR/5-FORMYLTETRAHYDROFOLATE CYCLO-LIGASE"/>
    <property type="match status" value="1"/>
</dbReference>
<comment type="caution">
    <text evidence="6">The sequence shown here is derived from an EMBL/GenBank/DDBJ whole genome shotgun (WGS) entry which is preliminary data.</text>
</comment>
<dbReference type="GO" id="GO:0009396">
    <property type="term" value="P:folic acid-containing compound biosynthetic process"/>
    <property type="evidence" value="ECO:0007669"/>
    <property type="project" value="TreeGrafter"/>
</dbReference>
<keyword evidence="3 4" id="KW-0067">ATP-binding</keyword>